<feature type="coiled-coil region" evidence="5">
    <location>
        <begin position="33"/>
        <end position="60"/>
    </location>
</feature>
<comment type="function">
    <text evidence="4">Binds specifically to cytosolic chaperonin (c-CPN) and transfers target proteins to it. Binds to nascent polypeptide chain and promotes folding in an environment in which there are many competing pathways for nonnative proteins.</text>
</comment>
<dbReference type="InterPro" id="IPR016661">
    <property type="entry name" value="PFDN4"/>
</dbReference>
<proteinExistence type="inferred from homology"/>
<keyword evidence="7" id="KW-1185">Reference proteome</keyword>
<comment type="subunit">
    <text evidence="2 4">Heterohexamer of two PFD-alpha type and four PFD-beta type subunits.</text>
</comment>
<dbReference type="PANTHER" id="PTHR21100">
    <property type="entry name" value="PREFOLDIN SUBUNIT 4"/>
    <property type="match status" value="1"/>
</dbReference>
<evidence type="ECO:0000256" key="1">
    <source>
        <dbReference type="ARBA" id="ARBA00008045"/>
    </source>
</evidence>
<sequence length="131" mass="14871">MSGNVITNPDSDVHITQDNQKKINTFAVRNGWMEELELELKAKENDLKNLEDAEQEVVLMTDPIPILVGDSFVHFEPDAAGEELNKRIQLTKESIKKLNVDIASVKSEMNKLKADLYERFGDNINLENEEA</sequence>
<evidence type="ECO:0000256" key="2">
    <source>
        <dbReference type="ARBA" id="ARBA00011695"/>
    </source>
</evidence>
<accession>A0A8J2LFV3</accession>
<dbReference type="Proteomes" id="UP000708208">
    <property type="component" value="Unassembled WGS sequence"/>
</dbReference>
<gene>
    <name evidence="6" type="ORF">AFUS01_LOCUS40671</name>
</gene>
<reference evidence="6" key="1">
    <citation type="submission" date="2021-06" db="EMBL/GenBank/DDBJ databases">
        <authorList>
            <person name="Hodson N. C."/>
            <person name="Mongue J. A."/>
            <person name="Jaron S. K."/>
        </authorList>
    </citation>
    <scope>NUCLEOTIDE SEQUENCE</scope>
</reference>
<dbReference type="GO" id="GO:0016272">
    <property type="term" value="C:prefoldin complex"/>
    <property type="evidence" value="ECO:0007669"/>
    <property type="project" value="InterPro"/>
</dbReference>
<dbReference type="PIRSF" id="PIRSF016477">
    <property type="entry name" value="Prefoldin_subunit_4"/>
    <property type="match status" value="1"/>
</dbReference>
<dbReference type="EMBL" id="CAJVCH010557997">
    <property type="protein sequence ID" value="CAG7830903.1"/>
    <property type="molecule type" value="Genomic_DNA"/>
</dbReference>
<evidence type="ECO:0000256" key="3">
    <source>
        <dbReference type="ARBA" id="ARBA00023186"/>
    </source>
</evidence>
<protein>
    <recommendedName>
        <fullName evidence="4">Prefoldin subunit 4</fullName>
    </recommendedName>
</protein>
<dbReference type="OrthoDB" id="10250441at2759"/>
<comment type="caution">
    <text evidence="6">The sequence shown here is derived from an EMBL/GenBank/DDBJ whole genome shotgun (WGS) entry which is preliminary data.</text>
</comment>
<evidence type="ECO:0000256" key="5">
    <source>
        <dbReference type="SAM" id="Coils"/>
    </source>
</evidence>
<dbReference type="Pfam" id="PF01920">
    <property type="entry name" value="Prefoldin_2"/>
    <property type="match status" value="1"/>
</dbReference>
<evidence type="ECO:0000256" key="4">
    <source>
        <dbReference type="PIRNR" id="PIRNR016477"/>
    </source>
</evidence>
<dbReference type="GO" id="GO:0005737">
    <property type="term" value="C:cytoplasm"/>
    <property type="evidence" value="ECO:0007669"/>
    <property type="project" value="TreeGrafter"/>
</dbReference>
<dbReference type="AlphaFoldDB" id="A0A8J2LFV3"/>
<name>A0A8J2LFV3_9HEXA</name>
<organism evidence="6 7">
    <name type="scientific">Allacma fusca</name>
    <dbReference type="NCBI Taxonomy" id="39272"/>
    <lineage>
        <taxon>Eukaryota</taxon>
        <taxon>Metazoa</taxon>
        <taxon>Ecdysozoa</taxon>
        <taxon>Arthropoda</taxon>
        <taxon>Hexapoda</taxon>
        <taxon>Collembola</taxon>
        <taxon>Symphypleona</taxon>
        <taxon>Sminthuridae</taxon>
        <taxon>Allacma</taxon>
    </lineage>
</organism>
<dbReference type="GO" id="GO:0051082">
    <property type="term" value="F:unfolded protein binding"/>
    <property type="evidence" value="ECO:0007669"/>
    <property type="project" value="InterPro"/>
</dbReference>
<evidence type="ECO:0000313" key="6">
    <source>
        <dbReference type="EMBL" id="CAG7830903.1"/>
    </source>
</evidence>
<dbReference type="GO" id="GO:0006457">
    <property type="term" value="P:protein folding"/>
    <property type="evidence" value="ECO:0007669"/>
    <property type="project" value="InterPro"/>
</dbReference>
<dbReference type="PANTHER" id="PTHR21100:SF9">
    <property type="entry name" value="PREFOLDIN SUBUNIT 4"/>
    <property type="match status" value="1"/>
</dbReference>
<evidence type="ECO:0000313" key="7">
    <source>
        <dbReference type="Proteomes" id="UP000708208"/>
    </source>
</evidence>
<keyword evidence="3 4" id="KW-0143">Chaperone</keyword>
<comment type="similarity">
    <text evidence="1 4">Belongs to the prefoldin subunit beta family.</text>
</comment>
<dbReference type="InterPro" id="IPR002777">
    <property type="entry name" value="PFD_beta-like"/>
</dbReference>
<keyword evidence="5" id="KW-0175">Coiled coil</keyword>